<dbReference type="EMBL" id="KV428059">
    <property type="protein sequence ID" value="KZT38657.1"/>
    <property type="molecule type" value="Genomic_DNA"/>
</dbReference>
<evidence type="ECO:0000259" key="2">
    <source>
        <dbReference type="Pfam" id="PF10419"/>
    </source>
</evidence>
<dbReference type="GO" id="GO:0000127">
    <property type="term" value="C:transcription factor TFIIIC complex"/>
    <property type="evidence" value="ECO:0007669"/>
    <property type="project" value="TreeGrafter"/>
</dbReference>
<evidence type="ECO:0000313" key="4">
    <source>
        <dbReference type="Proteomes" id="UP000076798"/>
    </source>
</evidence>
<dbReference type="Proteomes" id="UP000076798">
    <property type="component" value="Unassembled WGS sequence"/>
</dbReference>
<dbReference type="AlphaFoldDB" id="A0A166DLH3"/>
<dbReference type="OrthoDB" id="1877767at2759"/>
<protein>
    <recommendedName>
        <fullName evidence="2">Transcription factor TFIIIC triple barrel domain-containing protein</fullName>
    </recommendedName>
</protein>
<dbReference type="PANTHER" id="PTHR21860:SF2">
    <property type="entry name" value="GENERAL TRANSCRIPTION FACTOR 3C POLYPEPTIDE 6"/>
    <property type="match status" value="1"/>
</dbReference>
<dbReference type="Gene3D" id="2.60.40.4370">
    <property type="match status" value="1"/>
</dbReference>
<reference evidence="3 4" key="1">
    <citation type="journal article" date="2016" name="Mol. Biol. Evol.">
        <title>Comparative Genomics of Early-Diverging Mushroom-Forming Fungi Provides Insights into the Origins of Lignocellulose Decay Capabilities.</title>
        <authorList>
            <person name="Nagy L.G."/>
            <person name="Riley R."/>
            <person name="Tritt A."/>
            <person name="Adam C."/>
            <person name="Daum C."/>
            <person name="Floudas D."/>
            <person name="Sun H."/>
            <person name="Yadav J.S."/>
            <person name="Pangilinan J."/>
            <person name="Larsson K.H."/>
            <person name="Matsuura K."/>
            <person name="Barry K."/>
            <person name="Labutti K."/>
            <person name="Kuo R."/>
            <person name="Ohm R.A."/>
            <person name="Bhattacharya S.S."/>
            <person name="Shirouzu T."/>
            <person name="Yoshinaga Y."/>
            <person name="Martin F.M."/>
            <person name="Grigoriev I.V."/>
            <person name="Hibbett D.S."/>
        </authorList>
    </citation>
    <scope>NUCLEOTIDE SEQUENCE [LARGE SCALE GENOMIC DNA]</scope>
    <source>
        <strain evidence="3 4">HHB10207 ss-3</strain>
    </source>
</reference>
<accession>A0A166DLH3</accession>
<keyword evidence="4" id="KW-1185">Reference proteome</keyword>
<organism evidence="3 4">
    <name type="scientific">Sistotremastrum suecicum HHB10207 ss-3</name>
    <dbReference type="NCBI Taxonomy" id="1314776"/>
    <lineage>
        <taxon>Eukaryota</taxon>
        <taxon>Fungi</taxon>
        <taxon>Dikarya</taxon>
        <taxon>Basidiomycota</taxon>
        <taxon>Agaricomycotina</taxon>
        <taxon>Agaricomycetes</taxon>
        <taxon>Sistotremastrales</taxon>
        <taxon>Sistotremastraceae</taxon>
        <taxon>Sistotremastrum</taxon>
    </lineage>
</organism>
<dbReference type="InterPro" id="IPR042771">
    <property type="entry name" value="GTF3C6-like"/>
</dbReference>
<gene>
    <name evidence="3" type="ORF">SISSUDRAFT_1033228</name>
</gene>
<evidence type="ECO:0000313" key="3">
    <source>
        <dbReference type="EMBL" id="KZT38657.1"/>
    </source>
</evidence>
<feature type="domain" description="Transcription factor TFIIIC triple barrel" evidence="2">
    <location>
        <begin position="42"/>
        <end position="130"/>
    </location>
</feature>
<dbReference type="PANTHER" id="PTHR21860">
    <property type="entry name" value="TRANSCRIPTION INITIATION FACTOR IIIC TFIIIC , POLYPEPTIDE 6-RELATED"/>
    <property type="match status" value="1"/>
</dbReference>
<feature type="region of interest" description="Disordered" evidence="1">
    <location>
        <begin position="141"/>
        <end position="216"/>
    </location>
</feature>
<dbReference type="GO" id="GO:0006383">
    <property type="term" value="P:transcription by RNA polymerase III"/>
    <property type="evidence" value="ECO:0007669"/>
    <property type="project" value="InterPro"/>
</dbReference>
<dbReference type="STRING" id="1314776.A0A166DLH3"/>
<evidence type="ECO:0000256" key="1">
    <source>
        <dbReference type="SAM" id="MobiDB-lite"/>
    </source>
</evidence>
<name>A0A166DLH3_9AGAM</name>
<proteinExistence type="predicted"/>
<feature type="region of interest" description="Disordered" evidence="1">
    <location>
        <begin position="19"/>
        <end position="41"/>
    </location>
</feature>
<feature type="compositionally biased region" description="Low complexity" evidence="1">
    <location>
        <begin position="172"/>
        <end position="189"/>
    </location>
</feature>
<dbReference type="InterPro" id="IPR019481">
    <property type="entry name" value="TFIIIC_triple_barrel"/>
</dbReference>
<dbReference type="Pfam" id="PF10419">
    <property type="entry name" value="TFIIIC_sub6"/>
    <property type="match status" value="1"/>
</dbReference>
<feature type="compositionally biased region" description="Acidic residues" evidence="1">
    <location>
        <begin position="27"/>
        <end position="41"/>
    </location>
</feature>
<sequence>MAATGAGIGPSSVIESLVSGSRHVDEFGDEEDYTSDSDGDVEEEVSYVTLDLGQIHPTLLPSCSTCRIAGLDTPTPYMQLGSTIFKGQHQTLIGTELYFTEQRDPDDPSRKFISPFSSTSQRISFKEVQLRPKGSVEIAEKANEARKAAGSKAKGKTGGKDGVPTKKRTRTTRASAKTEGNQGTKTTTRAKGKGKEVVEASAGEDLQDTQSDYVPD</sequence>